<accession>A0ABP6Q7I9</accession>
<name>A0ABP6Q7I9_9ACTN</name>
<dbReference type="Pfam" id="PF14361">
    <property type="entry name" value="RsbRD_N"/>
    <property type="match status" value="1"/>
</dbReference>
<dbReference type="InterPro" id="IPR025751">
    <property type="entry name" value="RsbRD_N_dom"/>
</dbReference>
<reference evidence="6" key="1">
    <citation type="journal article" date="2019" name="Int. J. Syst. Evol. Microbiol.">
        <title>The Global Catalogue of Microorganisms (GCM) 10K type strain sequencing project: providing services to taxonomists for standard genome sequencing and annotation.</title>
        <authorList>
            <consortium name="The Broad Institute Genomics Platform"/>
            <consortium name="The Broad Institute Genome Sequencing Center for Infectious Disease"/>
            <person name="Wu L."/>
            <person name="Ma J."/>
        </authorList>
    </citation>
    <scope>NUCLEOTIDE SEQUENCE [LARGE SCALE GENOMIC DNA]</scope>
    <source>
        <strain evidence="6">JCM 9377</strain>
    </source>
</reference>
<protein>
    <submittedName>
        <fullName evidence="5">Helix-turn-helix domain-containing protein</fullName>
    </submittedName>
</protein>
<sequence length="399" mass="42721">MNKLRAMSERAAGIEVSPLISEIAGGLLEAVEGLADDVFATIVVEDSFYAGLGPERRADVRAFNGQILREQLTCLARGLPIGTESSRENARRRAAQGVPIGTLLHAYRIGYRLLCEAMIARARLLDGMTFDAIAALTMTIWALCDASSQTVNEVYRDTLIDLARDDERQRLALLDALFEGRTADWSLLGGTAAAIGLPDHGPYLCAVADRRDSPGLEHALHHHGLRSVWRPRAGHLAGIIALTGGQPPAQVTGILDLASSGRTGISPHYEGLRETAEALRLAELARAALPPEARGATTLEVDPAAALVVASTDLAARLSGTVLGALTTHPDHDALLEVLTAWLETGGSTTEVAARLFCHRNTVRNRLDRIASLTGRSLDHPRDIAALYAAVRSVRLRLS</sequence>
<dbReference type="InterPro" id="IPR025736">
    <property type="entry name" value="PucR_C-HTH_dom"/>
</dbReference>
<dbReference type="InterPro" id="IPR041522">
    <property type="entry name" value="CdaR_GGDEF"/>
</dbReference>
<dbReference type="Proteomes" id="UP001501237">
    <property type="component" value="Unassembled WGS sequence"/>
</dbReference>
<dbReference type="EMBL" id="BAAAUV010000005">
    <property type="protein sequence ID" value="GAA3207111.1"/>
    <property type="molecule type" value="Genomic_DNA"/>
</dbReference>
<evidence type="ECO:0000313" key="5">
    <source>
        <dbReference type="EMBL" id="GAA3207111.1"/>
    </source>
</evidence>
<evidence type="ECO:0000259" key="2">
    <source>
        <dbReference type="Pfam" id="PF13556"/>
    </source>
</evidence>
<comment type="caution">
    <text evidence="5">The sequence shown here is derived from an EMBL/GenBank/DDBJ whole genome shotgun (WGS) entry which is preliminary data.</text>
</comment>
<proteinExistence type="inferred from homology"/>
<dbReference type="PANTHER" id="PTHR33744:SF1">
    <property type="entry name" value="DNA-BINDING TRANSCRIPTIONAL ACTIVATOR ADER"/>
    <property type="match status" value="1"/>
</dbReference>
<dbReference type="Pfam" id="PF17853">
    <property type="entry name" value="GGDEF_2"/>
    <property type="match status" value="1"/>
</dbReference>
<dbReference type="PANTHER" id="PTHR33744">
    <property type="entry name" value="CARBOHYDRATE DIACID REGULATOR"/>
    <property type="match status" value="1"/>
</dbReference>
<dbReference type="InterPro" id="IPR051448">
    <property type="entry name" value="CdaR-like_regulators"/>
</dbReference>
<gene>
    <name evidence="5" type="ORF">GCM10010468_23050</name>
</gene>
<dbReference type="Pfam" id="PF13556">
    <property type="entry name" value="HTH_30"/>
    <property type="match status" value="1"/>
</dbReference>
<feature type="domain" description="PucR C-terminal helix-turn-helix" evidence="2">
    <location>
        <begin position="335"/>
        <end position="392"/>
    </location>
</feature>
<feature type="domain" description="CdaR GGDEF-like" evidence="4">
    <location>
        <begin position="192"/>
        <end position="287"/>
    </location>
</feature>
<comment type="similarity">
    <text evidence="1">Belongs to the CdaR family.</text>
</comment>
<organism evidence="5 6">
    <name type="scientific">Actinocorallia longicatena</name>
    <dbReference type="NCBI Taxonomy" id="111803"/>
    <lineage>
        <taxon>Bacteria</taxon>
        <taxon>Bacillati</taxon>
        <taxon>Actinomycetota</taxon>
        <taxon>Actinomycetes</taxon>
        <taxon>Streptosporangiales</taxon>
        <taxon>Thermomonosporaceae</taxon>
        <taxon>Actinocorallia</taxon>
    </lineage>
</organism>
<dbReference type="Gene3D" id="1.10.10.2840">
    <property type="entry name" value="PucR C-terminal helix-turn-helix domain"/>
    <property type="match status" value="1"/>
</dbReference>
<evidence type="ECO:0000313" key="6">
    <source>
        <dbReference type="Proteomes" id="UP001501237"/>
    </source>
</evidence>
<evidence type="ECO:0000259" key="4">
    <source>
        <dbReference type="Pfam" id="PF17853"/>
    </source>
</evidence>
<evidence type="ECO:0000259" key="3">
    <source>
        <dbReference type="Pfam" id="PF14361"/>
    </source>
</evidence>
<feature type="domain" description="RsbT co-antagonist protein RsbRD N-terminal" evidence="3">
    <location>
        <begin position="33"/>
        <end position="170"/>
    </location>
</feature>
<keyword evidence="6" id="KW-1185">Reference proteome</keyword>
<dbReference type="InterPro" id="IPR042070">
    <property type="entry name" value="PucR_C-HTH_sf"/>
</dbReference>
<evidence type="ECO:0000256" key="1">
    <source>
        <dbReference type="ARBA" id="ARBA00006754"/>
    </source>
</evidence>